<dbReference type="AlphaFoldDB" id="A0AAP0C1J1"/>
<comment type="caution">
    <text evidence="2">The sequence shown here is derived from an EMBL/GenBank/DDBJ whole genome shotgun (WGS) entry which is preliminary data.</text>
</comment>
<keyword evidence="1" id="KW-0812">Transmembrane</keyword>
<evidence type="ECO:0000256" key="1">
    <source>
        <dbReference type="SAM" id="Phobius"/>
    </source>
</evidence>
<proteinExistence type="predicted"/>
<sequence>MPSSIYCIILIKILQVVVSSLARQWHQKAHLSQFSSLRLRRACILVAYFSTVGWLLLKYRKMISLKQLYFYTNLRENTR</sequence>
<feature type="transmembrane region" description="Helical" evidence="1">
    <location>
        <begin position="38"/>
        <end position="57"/>
    </location>
</feature>
<keyword evidence="1" id="KW-0472">Membrane</keyword>
<gene>
    <name evidence="2" type="ORF">KSP39_PZI000974</name>
</gene>
<accession>A0AAP0C1J1</accession>
<protein>
    <submittedName>
        <fullName evidence="2">Uncharacterized protein</fullName>
    </submittedName>
</protein>
<evidence type="ECO:0000313" key="2">
    <source>
        <dbReference type="EMBL" id="KAK8957065.1"/>
    </source>
</evidence>
<reference evidence="2 3" key="1">
    <citation type="journal article" date="2022" name="Nat. Plants">
        <title>Genomes of leafy and leafless Platanthera orchids illuminate the evolution of mycoheterotrophy.</title>
        <authorList>
            <person name="Li M.H."/>
            <person name="Liu K.W."/>
            <person name="Li Z."/>
            <person name="Lu H.C."/>
            <person name="Ye Q.L."/>
            <person name="Zhang D."/>
            <person name="Wang J.Y."/>
            <person name="Li Y.F."/>
            <person name="Zhong Z.M."/>
            <person name="Liu X."/>
            <person name="Yu X."/>
            <person name="Liu D.K."/>
            <person name="Tu X.D."/>
            <person name="Liu B."/>
            <person name="Hao Y."/>
            <person name="Liao X.Y."/>
            <person name="Jiang Y.T."/>
            <person name="Sun W.H."/>
            <person name="Chen J."/>
            <person name="Chen Y.Q."/>
            <person name="Ai Y."/>
            <person name="Zhai J.W."/>
            <person name="Wu S.S."/>
            <person name="Zhou Z."/>
            <person name="Hsiao Y.Y."/>
            <person name="Wu W.L."/>
            <person name="Chen Y.Y."/>
            <person name="Lin Y.F."/>
            <person name="Hsu J.L."/>
            <person name="Li C.Y."/>
            <person name="Wang Z.W."/>
            <person name="Zhao X."/>
            <person name="Zhong W.Y."/>
            <person name="Ma X.K."/>
            <person name="Ma L."/>
            <person name="Huang J."/>
            <person name="Chen G.Z."/>
            <person name="Huang M.Z."/>
            <person name="Huang L."/>
            <person name="Peng D.H."/>
            <person name="Luo Y.B."/>
            <person name="Zou S.Q."/>
            <person name="Chen S.P."/>
            <person name="Lan S."/>
            <person name="Tsai W.C."/>
            <person name="Van de Peer Y."/>
            <person name="Liu Z.J."/>
        </authorList>
    </citation>
    <scope>NUCLEOTIDE SEQUENCE [LARGE SCALE GENOMIC DNA]</scope>
    <source>
        <strain evidence="2">Lor287</strain>
    </source>
</reference>
<name>A0AAP0C1J1_9ASPA</name>
<organism evidence="2 3">
    <name type="scientific">Platanthera zijinensis</name>
    <dbReference type="NCBI Taxonomy" id="2320716"/>
    <lineage>
        <taxon>Eukaryota</taxon>
        <taxon>Viridiplantae</taxon>
        <taxon>Streptophyta</taxon>
        <taxon>Embryophyta</taxon>
        <taxon>Tracheophyta</taxon>
        <taxon>Spermatophyta</taxon>
        <taxon>Magnoliopsida</taxon>
        <taxon>Liliopsida</taxon>
        <taxon>Asparagales</taxon>
        <taxon>Orchidaceae</taxon>
        <taxon>Orchidoideae</taxon>
        <taxon>Orchideae</taxon>
        <taxon>Orchidinae</taxon>
        <taxon>Platanthera</taxon>
    </lineage>
</organism>
<evidence type="ECO:0000313" key="3">
    <source>
        <dbReference type="Proteomes" id="UP001418222"/>
    </source>
</evidence>
<dbReference type="Proteomes" id="UP001418222">
    <property type="component" value="Unassembled WGS sequence"/>
</dbReference>
<dbReference type="EMBL" id="JBBWWQ010000001">
    <property type="protein sequence ID" value="KAK8957065.1"/>
    <property type="molecule type" value="Genomic_DNA"/>
</dbReference>
<keyword evidence="3" id="KW-1185">Reference proteome</keyword>
<keyword evidence="1" id="KW-1133">Transmembrane helix</keyword>